<dbReference type="EMBL" id="PQSP01000001">
    <property type="protein sequence ID" value="RUS67791.1"/>
    <property type="molecule type" value="Genomic_DNA"/>
</dbReference>
<reference evidence="1 2" key="1">
    <citation type="submission" date="2018-01" db="EMBL/GenBank/DDBJ databases">
        <title>Saezia sanguinis gen. nov., sp. nov., in the order Burkholderiales isolated from human blood.</title>
        <authorList>
            <person name="Medina-Pascual M.J."/>
            <person name="Valdezate S."/>
            <person name="Monzon S."/>
            <person name="Cuesta I."/>
            <person name="Carrasco G."/>
            <person name="Villalon P."/>
            <person name="Saez-Nieto J.A."/>
        </authorList>
    </citation>
    <scope>NUCLEOTIDE SEQUENCE [LARGE SCALE GENOMIC DNA]</scope>
    <source>
        <strain evidence="1 2">CNM695-12</strain>
    </source>
</reference>
<dbReference type="RefSeq" id="WP_126977466.1">
    <property type="nucleotide sequence ID" value="NZ_PQSP01000001.1"/>
</dbReference>
<dbReference type="Proteomes" id="UP000286947">
    <property type="component" value="Unassembled WGS sequence"/>
</dbReference>
<keyword evidence="2" id="KW-1185">Reference proteome</keyword>
<evidence type="ECO:0000313" key="1">
    <source>
        <dbReference type="EMBL" id="RUS67791.1"/>
    </source>
</evidence>
<sequence length="75" mass="8916">MTRDELKNKLSELGVHQSSYSLDGIRNSECVCLVNEDQLWKVYYVERDRPKELGVFQTESDAIEFMFKQFQHWLG</sequence>
<evidence type="ECO:0000313" key="2">
    <source>
        <dbReference type="Proteomes" id="UP000286947"/>
    </source>
</evidence>
<proteinExistence type="predicted"/>
<protein>
    <submittedName>
        <fullName evidence="1">Uncharacterized protein</fullName>
    </submittedName>
</protein>
<dbReference type="OrthoDB" id="1447491at2"/>
<dbReference type="AlphaFoldDB" id="A0A433SGA6"/>
<comment type="caution">
    <text evidence="1">The sequence shown here is derived from an EMBL/GenBank/DDBJ whole genome shotgun (WGS) entry which is preliminary data.</text>
</comment>
<organism evidence="1 2">
    <name type="scientific">Saezia sanguinis</name>
    <dbReference type="NCBI Taxonomy" id="1965230"/>
    <lineage>
        <taxon>Bacteria</taxon>
        <taxon>Pseudomonadati</taxon>
        <taxon>Pseudomonadota</taxon>
        <taxon>Betaproteobacteria</taxon>
        <taxon>Burkholderiales</taxon>
        <taxon>Saeziaceae</taxon>
        <taxon>Saezia</taxon>
    </lineage>
</organism>
<accession>A0A433SGA6</accession>
<gene>
    <name evidence="1" type="ORF">CUZ56_00268</name>
</gene>
<name>A0A433SGA6_9BURK</name>